<evidence type="ECO:0000313" key="3">
    <source>
        <dbReference type="EMBL" id="TQD23546.1"/>
    </source>
</evidence>
<dbReference type="InterPro" id="IPR042185">
    <property type="entry name" value="Serpin_sf_2"/>
</dbReference>
<dbReference type="InterPro" id="IPR023795">
    <property type="entry name" value="Serpin_CS"/>
</dbReference>
<evidence type="ECO:0000259" key="2">
    <source>
        <dbReference type="SMART" id="SM00093"/>
    </source>
</evidence>
<dbReference type="InterPro" id="IPR042178">
    <property type="entry name" value="Serpin_sf_1"/>
</dbReference>
<dbReference type="InterPro" id="IPR036186">
    <property type="entry name" value="Serpin_sf"/>
</dbReference>
<evidence type="ECO:0000256" key="1">
    <source>
        <dbReference type="RuleBase" id="RU000411"/>
    </source>
</evidence>
<reference evidence="3 4" key="1">
    <citation type="submission" date="2019-06" db="EMBL/GenBank/DDBJ databases">
        <title>Draft genome sequence of Methanolobus vulcani B1d.</title>
        <authorList>
            <person name="Creighbaum A.J."/>
            <person name="Ticak T."/>
            <person name="Hariraju D."/>
            <person name="Arivett B.A."/>
            <person name="Ferguson D.J.Jr."/>
        </authorList>
    </citation>
    <scope>NUCLEOTIDE SEQUENCE [LARGE SCALE GENOMIC DNA]</scope>
    <source>
        <strain evidence="3 4">B1d</strain>
    </source>
</reference>
<gene>
    <name evidence="3" type="ORF">FKV42_13565</name>
</gene>
<name>A0A7Z8P476_9EURY</name>
<dbReference type="OrthoDB" id="371710at2157"/>
<dbReference type="SUPFAM" id="SSF56574">
    <property type="entry name" value="Serpins"/>
    <property type="match status" value="1"/>
</dbReference>
<dbReference type="AlphaFoldDB" id="A0A7Z8P476"/>
<dbReference type="Proteomes" id="UP000319335">
    <property type="component" value="Unassembled WGS sequence"/>
</dbReference>
<sequence length="420" mass="47951">MKYNKMLVLLCVLCTLLISGCVEDSTVNTESTINAESAEDYNIAAANNAFAFDMYSEIVNTSDGNMFFSPYSIFTAMAMCYEGAESTTKEEMSNVFYFPLNKNVLEISLGEMIEQINSDNENYELETANALWIQQNFPVKEQYISNVETYYFGNVTNLDFIGQPEESKDIINEWVAEKTNDKIKDPISDGVINDYTRLIITNAVYFNGKWLNEFNEEGTGKRDFYISEDDDITVDTMYTKQYFNYSESSDAKMLELPYKGDNLCMYVVLPDENDIESFENSFSISDYEELKSGMDSEYEVKTWLPKFKFESRTELSDQLIQMGVIAAFSDQNANLSGISDEYLMISKVLHQAFVDVQEEGTEAAAATEVAVETSEAVDVEPIPEREFRADHPFMFFIEDKRTGCILFMGKVESPEYEETE</sequence>
<dbReference type="EMBL" id="VIAQ01000020">
    <property type="protein sequence ID" value="TQD23546.1"/>
    <property type="molecule type" value="Genomic_DNA"/>
</dbReference>
<comment type="similarity">
    <text evidence="1">Belongs to the serpin family.</text>
</comment>
<dbReference type="InterPro" id="IPR000215">
    <property type="entry name" value="Serpin_fam"/>
</dbReference>
<dbReference type="CDD" id="cd19591">
    <property type="entry name" value="serpin_like"/>
    <property type="match status" value="1"/>
</dbReference>
<dbReference type="PROSITE" id="PS00284">
    <property type="entry name" value="SERPIN"/>
    <property type="match status" value="1"/>
</dbReference>
<dbReference type="RefSeq" id="WP_154810861.1">
    <property type="nucleotide sequence ID" value="NZ_VIAQ01000020.1"/>
</dbReference>
<comment type="caution">
    <text evidence="3">The sequence shown here is derived from an EMBL/GenBank/DDBJ whole genome shotgun (WGS) entry which is preliminary data.</text>
</comment>
<dbReference type="Gene3D" id="2.30.39.10">
    <property type="entry name" value="Alpha-1-antitrypsin, domain 1"/>
    <property type="match status" value="1"/>
</dbReference>
<dbReference type="SMART" id="SM00093">
    <property type="entry name" value="SERPIN"/>
    <property type="match status" value="1"/>
</dbReference>
<evidence type="ECO:0000313" key="4">
    <source>
        <dbReference type="Proteomes" id="UP000319335"/>
    </source>
</evidence>
<dbReference type="Gene3D" id="3.30.497.10">
    <property type="entry name" value="Antithrombin, subunit I, domain 2"/>
    <property type="match status" value="1"/>
</dbReference>
<dbReference type="GO" id="GO:0005615">
    <property type="term" value="C:extracellular space"/>
    <property type="evidence" value="ECO:0007669"/>
    <property type="project" value="InterPro"/>
</dbReference>
<dbReference type="PANTHER" id="PTHR11461">
    <property type="entry name" value="SERINE PROTEASE INHIBITOR, SERPIN"/>
    <property type="match status" value="1"/>
</dbReference>
<keyword evidence="4" id="KW-1185">Reference proteome</keyword>
<accession>A0A7Z8P476</accession>
<organism evidence="3 4">
    <name type="scientific">Methanolobus vulcani</name>
    <dbReference type="NCBI Taxonomy" id="38026"/>
    <lineage>
        <taxon>Archaea</taxon>
        <taxon>Methanobacteriati</taxon>
        <taxon>Methanobacteriota</taxon>
        <taxon>Stenosarchaea group</taxon>
        <taxon>Methanomicrobia</taxon>
        <taxon>Methanosarcinales</taxon>
        <taxon>Methanosarcinaceae</taxon>
        <taxon>Methanolobus</taxon>
    </lineage>
</organism>
<feature type="domain" description="Serpin" evidence="2">
    <location>
        <begin position="52"/>
        <end position="414"/>
    </location>
</feature>
<dbReference type="InterPro" id="IPR023796">
    <property type="entry name" value="Serpin_dom"/>
</dbReference>
<proteinExistence type="inferred from homology"/>
<dbReference type="PANTHER" id="PTHR11461:SF211">
    <property type="entry name" value="GH10112P-RELATED"/>
    <property type="match status" value="1"/>
</dbReference>
<dbReference type="GO" id="GO:0004867">
    <property type="term" value="F:serine-type endopeptidase inhibitor activity"/>
    <property type="evidence" value="ECO:0007669"/>
    <property type="project" value="InterPro"/>
</dbReference>
<dbReference type="PROSITE" id="PS51257">
    <property type="entry name" value="PROKAR_LIPOPROTEIN"/>
    <property type="match status" value="1"/>
</dbReference>
<protein>
    <submittedName>
        <fullName evidence="3">Serpin family protein</fullName>
    </submittedName>
</protein>
<dbReference type="Pfam" id="PF00079">
    <property type="entry name" value="Serpin"/>
    <property type="match status" value="1"/>
</dbReference>